<accession>A0A1H3LIU2</accession>
<proteinExistence type="predicted"/>
<evidence type="ECO:0000313" key="2">
    <source>
        <dbReference type="Proteomes" id="UP000183918"/>
    </source>
</evidence>
<evidence type="ECO:0000313" key="1">
    <source>
        <dbReference type="EMBL" id="SDY64321.1"/>
    </source>
</evidence>
<keyword evidence="2" id="KW-1185">Reference proteome</keyword>
<dbReference type="Pfam" id="PF19668">
    <property type="entry name" value="DUF6171"/>
    <property type="match status" value="1"/>
</dbReference>
<protein>
    <submittedName>
        <fullName evidence="1">Uncharacterized protein</fullName>
    </submittedName>
</protein>
<dbReference type="RefSeq" id="WP_074718621.1">
    <property type="nucleotide sequence ID" value="NZ_FNPG01000026.1"/>
</dbReference>
<name>A0A1H3LIU2_9FIRM</name>
<sequence>MEVKDETRFCRQCLMMDQVGEGKEKLEKYLSVIKEQDKTDKKEYLKRLDVCRTCDKLVEFTCTVCGCYVEFRAAVKHGKCPNKKW</sequence>
<dbReference type="AlphaFoldDB" id="A0A1H3LIU2"/>
<reference evidence="1 2" key="1">
    <citation type="submission" date="2016-10" db="EMBL/GenBank/DDBJ databases">
        <authorList>
            <person name="de Groot N.N."/>
        </authorList>
    </citation>
    <scope>NUCLEOTIDE SEQUENCE [LARGE SCALE GENOMIC DNA]</scope>
    <source>
        <strain evidence="1 2">DSM 14045</strain>
    </source>
</reference>
<gene>
    <name evidence="1" type="ORF">SAMN02910414_02028</name>
</gene>
<dbReference type="InterPro" id="IPR046169">
    <property type="entry name" value="DUF6171"/>
</dbReference>
<dbReference type="Proteomes" id="UP000183918">
    <property type="component" value="Unassembled WGS sequence"/>
</dbReference>
<organism evidence="1 2">
    <name type="scientific">Lachnobacterium bovis DSM 14045</name>
    <dbReference type="NCBI Taxonomy" id="1122142"/>
    <lineage>
        <taxon>Bacteria</taxon>
        <taxon>Bacillati</taxon>
        <taxon>Bacillota</taxon>
        <taxon>Clostridia</taxon>
        <taxon>Lachnospirales</taxon>
        <taxon>Lachnospiraceae</taxon>
        <taxon>Lachnobacterium</taxon>
    </lineage>
</organism>
<dbReference type="EMBL" id="FNPG01000026">
    <property type="protein sequence ID" value="SDY64321.1"/>
    <property type="molecule type" value="Genomic_DNA"/>
</dbReference>